<dbReference type="EC" id="2.3.2.27" evidence="2"/>
<comment type="catalytic activity">
    <reaction evidence="1">
        <text>S-ubiquitinyl-[E2 ubiquitin-conjugating enzyme]-L-cysteine + [acceptor protein]-L-lysine = [E2 ubiquitin-conjugating enzyme]-L-cysteine + N(6)-ubiquitinyl-[acceptor protein]-L-lysine.</text>
        <dbReference type="EC" id="2.3.2.27"/>
    </reaction>
</comment>
<evidence type="ECO:0000313" key="11">
    <source>
        <dbReference type="EMBL" id="KAL3828666.1"/>
    </source>
</evidence>
<keyword evidence="12" id="KW-1185">Reference proteome</keyword>
<evidence type="ECO:0000256" key="1">
    <source>
        <dbReference type="ARBA" id="ARBA00000900"/>
    </source>
</evidence>
<evidence type="ECO:0000256" key="7">
    <source>
        <dbReference type="ARBA" id="ARBA00022833"/>
    </source>
</evidence>
<feature type="domain" description="RING-type" evidence="10">
    <location>
        <begin position="168"/>
        <end position="209"/>
    </location>
</feature>
<evidence type="ECO:0000256" key="2">
    <source>
        <dbReference type="ARBA" id="ARBA00012483"/>
    </source>
</evidence>
<dbReference type="FunFam" id="3.30.40.10:FF:000127">
    <property type="entry name" value="E3 ubiquitin-protein ligase RNF181"/>
    <property type="match status" value="1"/>
</dbReference>
<dbReference type="GO" id="GO:0061630">
    <property type="term" value="F:ubiquitin protein ligase activity"/>
    <property type="evidence" value="ECO:0007669"/>
    <property type="project" value="UniProtKB-EC"/>
</dbReference>
<proteinExistence type="predicted"/>
<dbReference type="PANTHER" id="PTHR15710">
    <property type="entry name" value="E3 UBIQUITIN-PROTEIN LIGASE PRAJA"/>
    <property type="match status" value="1"/>
</dbReference>
<dbReference type="SMART" id="SM00184">
    <property type="entry name" value="RING"/>
    <property type="match status" value="1"/>
</dbReference>
<dbReference type="GO" id="GO:0008270">
    <property type="term" value="F:zinc ion binding"/>
    <property type="evidence" value="ECO:0007669"/>
    <property type="project" value="UniProtKB-KW"/>
</dbReference>
<evidence type="ECO:0000256" key="3">
    <source>
        <dbReference type="ARBA" id="ARBA00022679"/>
    </source>
</evidence>
<evidence type="ECO:0000259" key="10">
    <source>
        <dbReference type="PROSITE" id="PS50089"/>
    </source>
</evidence>
<dbReference type="GO" id="GO:0016567">
    <property type="term" value="P:protein ubiquitination"/>
    <property type="evidence" value="ECO:0007669"/>
    <property type="project" value="UniProtKB-ARBA"/>
</dbReference>
<keyword evidence="5 8" id="KW-0863">Zinc-finger</keyword>
<evidence type="ECO:0000256" key="8">
    <source>
        <dbReference type="PROSITE-ProRule" id="PRU00175"/>
    </source>
</evidence>
<accession>A0ABD3SVM1</accession>
<reference evidence="11 12" key="1">
    <citation type="submission" date="2024-12" db="EMBL/GenBank/DDBJ databases">
        <title>The unique morphological basis and parallel evolutionary history of personate flowers in Penstemon.</title>
        <authorList>
            <person name="Depatie T.H."/>
            <person name="Wessinger C.A."/>
        </authorList>
    </citation>
    <scope>NUCLEOTIDE SEQUENCE [LARGE SCALE GENOMIC DNA]</scope>
    <source>
        <strain evidence="11">WTNN_2</strain>
        <tissue evidence="11">Leaf</tissue>
    </source>
</reference>
<dbReference type="PROSITE" id="PS50089">
    <property type="entry name" value="ZF_RING_2"/>
    <property type="match status" value="1"/>
</dbReference>
<evidence type="ECO:0000256" key="9">
    <source>
        <dbReference type="SAM" id="MobiDB-lite"/>
    </source>
</evidence>
<keyword evidence="4" id="KW-0479">Metal-binding</keyword>
<dbReference type="Proteomes" id="UP001634393">
    <property type="component" value="Unassembled WGS sequence"/>
</dbReference>
<protein>
    <recommendedName>
        <fullName evidence="2">RING-type E3 ubiquitin transferase</fullName>
        <ecNumber evidence="2">2.3.2.27</ecNumber>
    </recommendedName>
</protein>
<keyword evidence="6" id="KW-0833">Ubl conjugation pathway</keyword>
<name>A0ABD3SVM1_9LAMI</name>
<keyword evidence="7" id="KW-0862">Zinc</keyword>
<gene>
    <name evidence="11" type="ORF">ACJIZ3_017468</name>
</gene>
<dbReference type="InterPro" id="IPR013083">
    <property type="entry name" value="Znf_RING/FYVE/PHD"/>
</dbReference>
<feature type="region of interest" description="Disordered" evidence="9">
    <location>
        <begin position="119"/>
        <end position="139"/>
    </location>
</feature>
<dbReference type="PANTHER" id="PTHR15710:SF34">
    <property type="entry name" value="E3 UBIQUITIN-PROTEIN LIGASE RHC1A-RELATED"/>
    <property type="match status" value="1"/>
</dbReference>
<dbReference type="Gene3D" id="3.30.40.10">
    <property type="entry name" value="Zinc/RING finger domain, C3HC4 (zinc finger)"/>
    <property type="match status" value="1"/>
</dbReference>
<dbReference type="InterPro" id="IPR001841">
    <property type="entry name" value="Znf_RING"/>
</dbReference>
<keyword evidence="3" id="KW-0808">Transferase</keyword>
<evidence type="ECO:0000256" key="5">
    <source>
        <dbReference type="ARBA" id="ARBA00022771"/>
    </source>
</evidence>
<sequence>MYTTYTHWCCTCGRPIQLQHDPYPSCPYCHGTFVQPMCPGHDDHHSFSSHDHQAFRAPDGRLFMPIQSFSPPPYYFINPETRERYYDDGTSFAFPPDYSEYDDQHQLDELISEDQQLLSSPPAAPVPVDTSSWTPAPQSTIDALPTIRITQTHLRKDEMGNPNPDATCAVCLVDFELGARARKMPCAHIFHSDCIVNWLRQRNSCPVCRIELTLENVHRSSGTSSGRRRNRRRWNPLGFLCRSIS</sequence>
<dbReference type="AlphaFoldDB" id="A0ABD3SVM1"/>
<dbReference type="Pfam" id="PF13639">
    <property type="entry name" value="zf-RING_2"/>
    <property type="match status" value="1"/>
</dbReference>
<feature type="compositionally biased region" description="Polar residues" evidence="9">
    <location>
        <begin position="129"/>
        <end position="139"/>
    </location>
</feature>
<dbReference type="EMBL" id="JBJXBP010000005">
    <property type="protein sequence ID" value="KAL3828666.1"/>
    <property type="molecule type" value="Genomic_DNA"/>
</dbReference>
<evidence type="ECO:0000256" key="4">
    <source>
        <dbReference type="ARBA" id="ARBA00022723"/>
    </source>
</evidence>
<evidence type="ECO:0000313" key="12">
    <source>
        <dbReference type="Proteomes" id="UP001634393"/>
    </source>
</evidence>
<comment type="caution">
    <text evidence="11">The sequence shown here is derived from an EMBL/GenBank/DDBJ whole genome shotgun (WGS) entry which is preliminary data.</text>
</comment>
<dbReference type="SUPFAM" id="SSF57850">
    <property type="entry name" value="RING/U-box"/>
    <property type="match status" value="1"/>
</dbReference>
<organism evidence="11 12">
    <name type="scientific">Penstemon smallii</name>
    <dbReference type="NCBI Taxonomy" id="265156"/>
    <lineage>
        <taxon>Eukaryota</taxon>
        <taxon>Viridiplantae</taxon>
        <taxon>Streptophyta</taxon>
        <taxon>Embryophyta</taxon>
        <taxon>Tracheophyta</taxon>
        <taxon>Spermatophyta</taxon>
        <taxon>Magnoliopsida</taxon>
        <taxon>eudicotyledons</taxon>
        <taxon>Gunneridae</taxon>
        <taxon>Pentapetalae</taxon>
        <taxon>asterids</taxon>
        <taxon>lamiids</taxon>
        <taxon>Lamiales</taxon>
        <taxon>Plantaginaceae</taxon>
        <taxon>Cheloneae</taxon>
        <taxon>Penstemon</taxon>
    </lineage>
</organism>
<evidence type="ECO:0000256" key="6">
    <source>
        <dbReference type="ARBA" id="ARBA00022786"/>
    </source>
</evidence>